<evidence type="ECO:0008006" key="3">
    <source>
        <dbReference type="Google" id="ProtNLM"/>
    </source>
</evidence>
<proteinExistence type="predicted"/>
<gene>
    <name evidence="1" type="ORF">GCM10010985_23330</name>
</gene>
<dbReference type="Proteomes" id="UP000597138">
    <property type="component" value="Unassembled WGS sequence"/>
</dbReference>
<dbReference type="EMBL" id="BMEG01000003">
    <property type="protein sequence ID" value="GGD68209.1"/>
    <property type="molecule type" value="Genomic_DNA"/>
</dbReference>
<protein>
    <recommendedName>
        <fullName evidence="3">Transposase</fullName>
    </recommendedName>
</protein>
<keyword evidence="2" id="KW-1185">Reference proteome</keyword>
<accession>A0ABQ1RH63</accession>
<evidence type="ECO:0000313" key="2">
    <source>
        <dbReference type="Proteomes" id="UP000597138"/>
    </source>
</evidence>
<sequence length="59" mass="6423">MTVSIALKPNPNRAGYHAFPVQRFTGETFSRLVEPASWVRLSQCLAPQGTNANGTHLAL</sequence>
<name>A0ABQ1RH63_9BURK</name>
<evidence type="ECO:0000313" key="1">
    <source>
        <dbReference type="EMBL" id="GGD68209.1"/>
    </source>
</evidence>
<reference evidence="2" key="1">
    <citation type="journal article" date="2019" name="Int. J. Syst. Evol. Microbiol.">
        <title>The Global Catalogue of Microorganisms (GCM) 10K type strain sequencing project: providing services to taxonomists for standard genome sequencing and annotation.</title>
        <authorList>
            <consortium name="The Broad Institute Genomics Platform"/>
            <consortium name="The Broad Institute Genome Sequencing Center for Infectious Disease"/>
            <person name="Wu L."/>
            <person name="Ma J."/>
        </authorList>
    </citation>
    <scope>NUCLEOTIDE SEQUENCE [LARGE SCALE GENOMIC DNA]</scope>
    <source>
        <strain evidence="2">CGMCC 1.11013</strain>
    </source>
</reference>
<comment type="caution">
    <text evidence="1">The sequence shown here is derived from an EMBL/GenBank/DDBJ whole genome shotgun (WGS) entry which is preliminary data.</text>
</comment>
<organism evidence="1 2">
    <name type="scientific">Caballeronia grimmiae</name>
    <dbReference type="NCBI Taxonomy" id="1071679"/>
    <lineage>
        <taxon>Bacteria</taxon>
        <taxon>Pseudomonadati</taxon>
        <taxon>Pseudomonadota</taxon>
        <taxon>Betaproteobacteria</taxon>
        <taxon>Burkholderiales</taxon>
        <taxon>Burkholderiaceae</taxon>
        <taxon>Caballeronia</taxon>
    </lineage>
</organism>